<dbReference type="AlphaFoldDB" id="A0A2H3DWX5"/>
<sequence length="95" mass="10606">MSDTDGKWTCDSYTAGVTSTTELMEAIIAPKGDFQAVYFNSHVCRSLQKLATDRALFHKRFMAAIPAAYKACIKGYYHATAKEKERLVEAFCGKE</sequence>
<name>A0A2H3DWX5_ARMGA</name>
<dbReference type="Proteomes" id="UP000217790">
    <property type="component" value="Unassembled WGS sequence"/>
</dbReference>
<protein>
    <submittedName>
        <fullName evidence="1">Uncharacterized protein</fullName>
    </submittedName>
</protein>
<dbReference type="InParanoid" id="A0A2H3DWX5"/>
<dbReference type="OrthoDB" id="2858951at2759"/>
<reference evidence="2" key="1">
    <citation type="journal article" date="2017" name="Nat. Ecol. Evol.">
        <title>Genome expansion and lineage-specific genetic innovations in the forest pathogenic fungi Armillaria.</title>
        <authorList>
            <person name="Sipos G."/>
            <person name="Prasanna A.N."/>
            <person name="Walter M.C."/>
            <person name="O'Connor E."/>
            <person name="Balint B."/>
            <person name="Krizsan K."/>
            <person name="Kiss B."/>
            <person name="Hess J."/>
            <person name="Varga T."/>
            <person name="Slot J."/>
            <person name="Riley R."/>
            <person name="Boka B."/>
            <person name="Rigling D."/>
            <person name="Barry K."/>
            <person name="Lee J."/>
            <person name="Mihaltcheva S."/>
            <person name="LaButti K."/>
            <person name="Lipzen A."/>
            <person name="Waldron R."/>
            <person name="Moloney N.M."/>
            <person name="Sperisen C."/>
            <person name="Kredics L."/>
            <person name="Vagvoelgyi C."/>
            <person name="Patrignani A."/>
            <person name="Fitzpatrick D."/>
            <person name="Nagy I."/>
            <person name="Doyle S."/>
            <person name="Anderson J.B."/>
            <person name="Grigoriev I.V."/>
            <person name="Gueldener U."/>
            <person name="Muensterkoetter M."/>
            <person name="Nagy L.G."/>
        </authorList>
    </citation>
    <scope>NUCLEOTIDE SEQUENCE [LARGE SCALE GENOMIC DNA]</scope>
    <source>
        <strain evidence="2">Ar21-2</strain>
    </source>
</reference>
<organism evidence="1 2">
    <name type="scientific">Armillaria gallica</name>
    <name type="common">Bulbous honey fungus</name>
    <name type="synonym">Armillaria bulbosa</name>
    <dbReference type="NCBI Taxonomy" id="47427"/>
    <lineage>
        <taxon>Eukaryota</taxon>
        <taxon>Fungi</taxon>
        <taxon>Dikarya</taxon>
        <taxon>Basidiomycota</taxon>
        <taxon>Agaricomycotina</taxon>
        <taxon>Agaricomycetes</taxon>
        <taxon>Agaricomycetidae</taxon>
        <taxon>Agaricales</taxon>
        <taxon>Marasmiineae</taxon>
        <taxon>Physalacriaceae</taxon>
        <taxon>Armillaria</taxon>
    </lineage>
</organism>
<accession>A0A2H3DWX5</accession>
<proteinExistence type="predicted"/>
<evidence type="ECO:0000313" key="1">
    <source>
        <dbReference type="EMBL" id="PBK91966.1"/>
    </source>
</evidence>
<keyword evidence="2" id="KW-1185">Reference proteome</keyword>
<gene>
    <name evidence="1" type="ORF">ARMGADRAFT_1166120</name>
</gene>
<evidence type="ECO:0000313" key="2">
    <source>
        <dbReference type="Proteomes" id="UP000217790"/>
    </source>
</evidence>
<dbReference type="EMBL" id="KZ293660">
    <property type="protein sequence ID" value="PBK91966.1"/>
    <property type="molecule type" value="Genomic_DNA"/>
</dbReference>